<dbReference type="Proteomes" id="UP001500279">
    <property type="component" value="Unassembled WGS sequence"/>
</dbReference>
<dbReference type="EMBL" id="BAAAEW010000004">
    <property type="protein sequence ID" value="GAA0743934.1"/>
    <property type="molecule type" value="Genomic_DNA"/>
</dbReference>
<evidence type="ECO:0000256" key="1">
    <source>
        <dbReference type="SAM" id="MobiDB-lite"/>
    </source>
</evidence>
<accession>A0ABN1JPA5</accession>
<dbReference type="CDD" id="cd00761">
    <property type="entry name" value="Glyco_tranf_GTA_type"/>
    <property type="match status" value="1"/>
</dbReference>
<gene>
    <name evidence="2" type="ORF">GCM10009107_08970</name>
</gene>
<feature type="compositionally biased region" description="Basic and acidic residues" evidence="1">
    <location>
        <begin position="13"/>
        <end position="24"/>
    </location>
</feature>
<comment type="caution">
    <text evidence="2">The sequence shown here is derived from an EMBL/GenBank/DDBJ whole genome shotgun (WGS) entry which is preliminary data.</text>
</comment>
<dbReference type="RefSeq" id="WP_141287858.1">
    <property type="nucleotide sequence ID" value="NZ_BAAAEW010000004.1"/>
</dbReference>
<organism evidence="2 3">
    <name type="scientific">Ideonella azotifigens</name>
    <dbReference type="NCBI Taxonomy" id="513160"/>
    <lineage>
        <taxon>Bacteria</taxon>
        <taxon>Pseudomonadati</taxon>
        <taxon>Pseudomonadota</taxon>
        <taxon>Betaproteobacteria</taxon>
        <taxon>Burkholderiales</taxon>
        <taxon>Sphaerotilaceae</taxon>
        <taxon>Ideonella</taxon>
    </lineage>
</organism>
<evidence type="ECO:0008006" key="4">
    <source>
        <dbReference type="Google" id="ProtNLM"/>
    </source>
</evidence>
<protein>
    <recommendedName>
        <fullName evidence="4">Glycosyltransferase family 2 protein</fullName>
    </recommendedName>
</protein>
<evidence type="ECO:0000313" key="2">
    <source>
        <dbReference type="EMBL" id="GAA0743934.1"/>
    </source>
</evidence>
<sequence>MFSFLNGSRQKRDKNETTSERKAAEVVPQPAATKAEAHSAEVEQPFLGLGGIFDKVRDLKKAGQAQAAGELLMATFREREHPVVAYRMIATLLDLRRYDTILEFPSAKPFNSRDFSLAEYLVSAGPDRAASPLMSDSPAWQGLGYVTMVKDEQDILLFNLVWHYAMGVRRFFVIDNLSTDRTPALLQLFQQAFADVTVLTLKDTVMAHFQGRKVSGACWYLKSLWPELEWLILVDADEFVCSDRPLREMLEAVPAEIDAVALPKSIYALTPGDAVEDVDHFFYRLTHRQPLSHVSAKVIVRARVGMEIAQGNHKLLEAGHYARASYTSLPGLTMREFPMRTRAQFERKVISGAQAVKAAREQGLVAVGGDHWMNLYRLLEQGGSQALQARLDTQIANNAERACIADPLAMGTVMDRHLPDWRQAVPLTVTAVPRTGS</sequence>
<feature type="region of interest" description="Disordered" evidence="1">
    <location>
        <begin position="1"/>
        <end position="39"/>
    </location>
</feature>
<dbReference type="Pfam" id="PF13704">
    <property type="entry name" value="Glyco_tranf_2_4"/>
    <property type="match status" value="1"/>
</dbReference>
<reference evidence="2 3" key="1">
    <citation type="journal article" date="2019" name="Int. J. Syst. Evol. Microbiol.">
        <title>The Global Catalogue of Microorganisms (GCM) 10K type strain sequencing project: providing services to taxonomists for standard genome sequencing and annotation.</title>
        <authorList>
            <consortium name="The Broad Institute Genomics Platform"/>
            <consortium name="The Broad Institute Genome Sequencing Center for Infectious Disease"/>
            <person name="Wu L."/>
            <person name="Ma J."/>
        </authorList>
    </citation>
    <scope>NUCLEOTIDE SEQUENCE [LARGE SCALE GENOMIC DNA]</scope>
    <source>
        <strain evidence="2 3">JCM 15503</strain>
    </source>
</reference>
<name>A0ABN1JPA5_9BURK</name>
<keyword evidence="3" id="KW-1185">Reference proteome</keyword>
<proteinExistence type="predicted"/>
<evidence type="ECO:0000313" key="3">
    <source>
        <dbReference type="Proteomes" id="UP001500279"/>
    </source>
</evidence>